<evidence type="ECO:0000256" key="1">
    <source>
        <dbReference type="SAM" id="SignalP"/>
    </source>
</evidence>
<keyword evidence="1" id="KW-0732">Signal</keyword>
<sequence>MLSKVLEKSVWTALILSLSLSAWAYSPEFSDEKIVPVKGNAVAKFFSLQKQDRQLAFNEDMAAYQGKKKDIWPSDRKMGHEGTDSLYYTRANYILGPYSEHKWVGRFLGLGAPF</sequence>
<protein>
    <submittedName>
        <fullName evidence="2">Uncharacterized protein</fullName>
    </submittedName>
</protein>
<evidence type="ECO:0000313" key="2">
    <source>
        <dbReference type="EMBL" id="AWB66310.1"/>
    </source>
</evidence>
<gene>
    <name evidence="2" type="ORF">C2869_07630</name>
</gene>
<feature type="signal peptide" evidence="1">
    <location>
        <begin position="1"/>
        <end position="24"/>
    </location>
</feature>
<name>A0A2S0VQE5_9ALTE</name>
<accession>A0A2S0VQE5</accession>
<keyword evidence="3" id="KW-1185">Reference proteome</keyword>
<dbReference type="AlphaFoldDB" id="A0A2S0VQE5"/>
<organism evidence="2 3">
    <name type="scientific">Saccharobesus litoralis</name>
    <dbReference type="NCBI Taxonomy" id="2172099"/>
    <lineage>
        <taxon>Bacteria</taxon>
        <taxon>Pseudomonadati</taxon>
        <taxon>Pseudomonadota</taxon>
        <taxon>Gammaproteobacteria</taxon>
        <taxon>Alteromonadales</taxon>
        <taxon>Alteromonadaceae</taxon>
        <taxon>Saccharobesus</taxon>
    </lineage>
</organism>
<feature type="chain" id="PRO_5015646228" evidence="1">
    <location>
        <begin position="25"/>
        <end position="114"/>
    </location>
</feature>
<reference evidence="2 3" key="1">
    <citation type="submission" date="2018-01" db="EMBL/GenBank/DDBJ databases">
        <title>Genome sequence of a Cantenovulum-like bacteria.</title>
        <authorList>
            <person name="Tan W.R."/>
            <person name="Lau N.-S."/>
            <person name="Go F."/>
            <person name="Amirul A.-A.A."/>
        </authorList>
    </citation>
    <scope>NUCLEOTIDE SEQUENCE [LARGE SCALE GENOMIC DNA]</scope>
    <source>
        <strain evidence="2 3">CCB-QB4</strain>
    </source>
</reference>
<dbReference type="RefSeq" id="WP_108602380.1">
    <property type="nucleotide sequence ID" value="NZ_CP026604.1"/>
</dbReference>
<dbReference type="KEGG" id="cate:C2869_07630"/>
<proteinExistence type="predicted"/>
<dbReference type="Proteomes" id="UP000244441">
    <property type="component" value="Chromosome"/>
</dbReference>
<dbReference type="EMBL" id="CP026604">
    <property type="protein sequence ID" value="AWB66310.1"/>
    <property type="molecule type" value="Genomic_DNA"/>
</dbReference>
<evidence type="ECO:0000313" key="3">
    <source>
        <dbReference type="Proteomes" id="UP000244441"/>
    </source>
</evidence>